<evidence type="ECO:0000256" key="2">
    <source>
        <dbReference type="ARBA" id="ARBA00007400"/>
    </source>
</evidence>
<organism evidence="9 10">
    <name type="scientific">Knoellia sinensis KCTC 19936</name>
    <dbReference type="NCBI Taxonomy" id="1385520"/>
    <lineage>
        <taxon>Bacteria</taxon>
        <taxon>Bacillati</taxon>
        <taxon>Actinomycetota</taxon>
        <taxon>Actinomycetes</taxon>
        <taxon>Micrococcales</taxon>
        <taxon>Intrasporangiaceae</taxon>
        <taxon>Knoellia</taxon>
    </lineage>
</organism>
<feature type="transmembrane region" description="Helical" evidence="7">
    <location>
        <begin position="312"/>
        <end position="331"/>
    </location>
</feature>
<evidence type="ECO:0000256" key="4">
    <source>
        <dbReference type="ARBA" id="ARBA00022692"/>
    </source>
</evidence>
<evidence type="ECO:0000256" key="1">
    <source>
        <dbReference type="ARBA" id="ARBA00004651"/>
    </source>
</evidence>
<dbReference type="Proteomes" id="UP000030002">
    <property type="component" value="Unassembled WGS sequence"/>
</dbReference>
<evidence type="ECO:0000256" key="3">
    <source>
        <dbReference type="ARBA" id="ARBA00022475"/>
    </source>
</evidence>
<evidence type="ECO:0000313" key="9">
    <source>
        <dbReference type="EMBL" id="KGN35029.1"/>
    </source>
</evidence>
<feature type="transmembrane region" description="Helical" evidence="7">
    <location>
        <begin position="59"/>
        <end position="78"/>
    </location>
</feature>
<keyword evidence="4 7" id="KW-0812">Transmembrane</keyword>
<keyword evidence="10" id="KW-1185">Reference proteome</keyword>
<reference evidence="9 10" key="1">
    <citation type="submission" date="2013-08" db="EMBL/GenBank/DDBJ databases">
        <title>The genome sequence of Knoellia sinensis.</title>
        <authorList>
            <person name="Zhu W."/>
            <person name="Wang G."/>
        </authorList>
    </citation>
    <scope>NUCLEOTIDE SEQUENCE [LARGE SCALE GENOMIC DNA]</scope>
    <source>
        <strain evidence="9 10">KCTC 19936</strain>
    </source>
</reference>
<feature type="transmembrane region" description="Helical" evidence="7">
    <location>
        <begin position="128"/>
        <end position="152"/>
    </location>
</feature>
<dbReference type="PANTHER" id="PTHR40074">
    <property type="entry name" value="O-ACETYLTRANSFERASE WECH"/>
    <property type="match status" value="1"/>
</dbReference>
<accession>A0A0A0JE41</accession>
<evidence type="ECO:0000259" key="8">
    <source>
        <dbReference type="Pfam" id="PF01757"/>
    </source>
</evidence>
<comment type="caution">
    <text evidence="9">The sequence shown here is derived from an EMBL/GenBank/DDBJ whole genome shotgun (WGS) entry which is preliminary data.</text>
</comment>
<proteinExistence type="inferred from homology"/>
<feature type="transmembrane region" description="Helical" evidence="7">
    <location>
        <begin position="213"/>
        <end position="231"/>
    </location>
</feature>
<comment type="subcellular location">
    <subcellularLocation>
        <location evidence="1">Cell membrane</location>
        <topology evidence="1">Multi-pass membrane protein</topology>
    </subcellularLocation>
</comment>
<keyword evidence="6 7" id="KW-0472">Membrane</keyword>
<protein>
    <recommendedName>
        <fullName evidence="8">Acyltransferase 3 domain-containing protein</fullName>
    </recommendedName>
</protein>
<dbReference type="EMBL" id="AVPJ01000001">
    <property type="protein sequence ID" value="KGN35029.1"/>
    <property type="molecule type" value="Genomic_DNA"/>
</dbReference>
<feature type="transmembrane region" description="Helical" evidence="7">
    <location>
        <begin position="182"/>
        <end position="201"/>
    </location>
</feature>
<feature type="transmembrane region" description="Helical" evidence="7">
    <location>
        <begin position="20"/>
        <end position="39"/>
    </location>
</feature>
<evidence type="ECO:0000256" key="5">
    <source>
        <dbReference type="ARBA" id="ARBA00022989"/>
    </source>
</evidence>
<feature type="transmembrane region" description="Helical" evidence="7">
    <location>
        <begin position="282"/>
        <end position="300"/>
    </location>
</feature>
<evidence type="ECO:0000256" key="7">
    <source>
        <dbReference type="SAM" id="Phobius"/>
    </source>
</evidence>
<keyword evidence="3" id="KW-1003">Cell membrane</keyword>
<sequence length="347" mass="37323">MAAETPQQRPTGARDRSLDVAKGLAIAAIVVSHVLRGLASPDTVPRISEPFLEVDDALYSWHIVVFAIVAGAFLPSGVEKRGSWTYVRSRVALFTWLYVLWTVIQAGLKQLESVAGGEAFDTRGFLEAFVTAYGQLWWLAFMVLATVLAAVVRPWRHPILAGVSFLVVGGFAFLVWGWTGPWVFQEGLALLAFFWAGVLAGRPGLVRVTTSGATPWIATLGLGLGVVLLVMDDPMPPTSYLGTRTTLGVVLGVVASTALSVGVLALSGLLARTPLVRPIGLLGQRSLEIFLAHILALTWSRQLLMSLGLDGVAIHLVVGTAVGLLLPLGVWRLGRRVGFPWLFQHPH</sequence>
<name>A0A0A0JE41_9MICO</name>
<gene>
    <name evidence="9" type="ORF">N802_01585</name>
</gene>
<dbReference type="PANTHER" id="PTHR40074:SF2">
    <property type="entry name" value="O-ACETYLTRANSFERASE WECH"/>
    <property type="match status" value="1"/>
</dbReference>
<dbReference type="STRING" id="1385520.N802_01585"/>
<evidence type="ECO:0000313" key="10">
    <source>
        <dbReference type="Proteomes" id="UP000030002"/>
    </source>
</evidence>
<dbReference type="InterPro" id="IPR002656">
    <property type="entry name" value="Acyl_transf_3_dom"/>
</dbReference>
<dbReference type="GO" id="GO:0005886">
    <property type="term" value="C:plasma membrane"/>
    <property type="evidence" value="ECO:0007669"/>
    <property type="project" value="UniProtKB-SubCell"/>
</dbReference>
<feature type="transmembrane region" description="Helical" evidence="7">
    <location>
        <begin position="159"/>
        <end position="176"/>
    </location>
</feature>
<feature type="transmembrane region" description="Helical" evidence="7">
    <location>
        <begin position="90"/>
        <end position="108"/>
    </location>
</feature>
<dbReference type="GO" id="GO:0016413">
    <property type="term" value="F:O-acetyltransferase activity"/>
    <property type="evidence" value="ECO:0007669"/>
    <property type="project" value="TreeGrafter"/>
</dbReference>
<feature type="domain" description="Acyltransferase 3" evidence="8">
    <location>
        <begin position="16"/>
        <end position="331"/>
    </location>
</feature>
<evidence type="ECO:0000256" key="6">
    <source>
        <dbReference type="ARBA" id="ARBA00023136"/>
    </source>
</evidence>
<comment type="similarity">
    <text evidence="2">Belongs to the acyltransferase 3 family.</text>
</comment>
<dbReference type="RefSeq" id="WP_035911149.1">
    <property type="nucleotide sequence ID" value="NZ_AVPJ01000001.1"/>
</dbReference>
<dbReference type="GO" id="GO:0009246">
    <property type="term" value="P:enterobacterial common antigen biosynthetic process"/>
    <property type="evidence" value="ECO:0007669"/>
    <property type="project" value="TreeGrafter"/>
</dbReference>
<dbReference type="eggNOG" id="COG3594">
    <property type="taxonomic scope" value="Bacteria"/>
</dbReference>
<keyword evidence="5 7" id="KW-1133">Transmembrane helix</keyword>
<dbReference type="Pfam" id="PF01757">
    <property type="entry name" value="Acyl_transf_3"/>
    <property type="match status" value="1"/>
</dbReference>
<dbReference type="AlphaFoldDB" id="A0A0A0JE41"/>
<feature type="transmembrane region" description="Helical" evidence="7">
    <location>
        <begin position="246"/>
        <end position="270"/>
    </location>
</feature>